<evidence type="ECO:0000313" key="2">
    <source>
        <dbReference type="EMBL" id="EDR15464.1"/>
    </source>
</evidence>
<dbReference type="SUPFAM" id="SSF53300">
    <property type="entry name" value="vWA-like"/>
    <property type="match status" value="1"/>
</dbReference>
<dbReference type="KEGG" id="lbc:LACBIDRAFT_301842"/>
<dbReference type="STRING" id="486041.B0CPI7"/>
<dbReference type="EMBL" id="DS547091">
    <property type="protein sequence ID" value="EDR15464.1"/>
    <property type="molecule type" value="Genomic_DNA"/>
</dbReference>
<name>B0CPI7_LACBS</name>
<evidence type="ECO:0000313" key="3">
    <source>
        <dbReference type="Proteomes" id="UP000001194"/>
    </source>
</evidence>
<dbReference type="AlphaFoldDB" id="B0CPI7"/>
<protein>
    <submittedName>
        <fullName evidence="2">Predicted protein</fullName>
    </submittedName>
</protein>
<reference evidence="2 3" key="1">
    <citation type="journal article" date="2008" name="Nature">
        <title>The genome of Laccaria bicolor provides insights into mycorrhizal symbiosis.</title>
        <authorList>
            <person name="Martin F."/>
            <person name="Aerts A."/>
            <person name="Ahren D."/>
            <person name="Brun A."/>
            <person name="Danchin E.G.J."/>
            <person name="Duchaussoy F."/>
            <person name="Gibon J."/>
            <person name="Kohler A."/>
            <person name="Lindquist E."/>
            <person name="Pereda V."/>
            <person name="Salamov A."/>
            <person name="Shapiro H.J."/>
            <person name="Wuyts J."/>
            <person name="Blaudez D."/>
            <person name="Buee M."/>
            <person name="Brokstein P."/>
            <person name="Canbaeck B."/>
            <person name="Cohen D."/>
            <person name="Courty P.E."/>
            <person name="Coutinho P.M."/>
            <person name="Delaruelle C."/>
            <person name="Detter J.C."/>
            <person name="Deveau A."/>
            <person name="DiFazio S."/>
            <person name="Duplessis S."/>
            <person name="Fraissinet-Tachet L."/>
            <person name="Lucic E."/>
            <person name="Frey-Klett P."/>
            <person name="Fourrey C."/>
            <person name="Feussner I."/>
            <person name="Gay G."/>
            <person name="Grimwood J."/>
            <person name="Hoegger P.J."/>
            <person name="Jain P."/>
            <person name="Kilaru S."/>
            <person name="Labbe J."/>
            <person name="Lin Y.C."/>
            <person name="Legue V."/>
            <person name="Le Tacon F."/>
            <person name="Marmeisse R."/>
            <person name="Melayah D."/>
            <person name="Montanini B."/>
            <person name="Muratet M."/>
            <person name="Nehls U."/>
            <person name="Niculita-Hirzel H."/>
            <person name="Oudot-Le Secq M.P."/>
            <person name="Peter M."/>
            <person name="Quesneville H."/>
            <person name="Rajashekar B."/>
            <person name="Reich M."/>
            <person name="Rouhier N."/>
            <person name="Schmutz J."/>
            <person name="Yin T."/>
            <person name="Chalot M."/>
            <person name="Henrissat B."/>
            <person name="Kuees U."/>
            <person name="Lucas S."/>
            <person name="Van de Peer Y."/>
            <person name="Podila G.K."/>
            <person name="Polle A."/>
            <person name="Pukkila P.J."/>
            <person name="Richardson P.M."/>
            <person name="Rouze P."/>
            <person name="Sanders I.R."/>
            <person name="Stajich J.E."/>
            <person name="Tunlid A."/>
            <person name="Tuskan G."/>
            <person name="Grigoriev I.V."/>
        </authorList>
    </citation>
    <scope>NUCLEOTIDE SEQUENCE [LARGE SCALE GENOMIC DNA]</scope>
    <source>
        <strain evidence="3">S238N-H82 / ATCC MYA-4686</strain>
    </source>
</reference>
<dbReference type="InterPro" id="IPR005161">
    <property type="entry name" value="Ku_N"/>
</dbReference>
<evidence type="ECO:0000259" key="1">
    <source>
        <dbReference type="Pfam" id="PF03731"/>
    </source>
</evidence>
<dbReference type="InterPro" id="IPR036465">
    <property type="entry name" value="vWFA_dom_sf"/>
</dbReference>
<dbReference type="PANTHER" id="PTHR12604:SF4">
    <property type="entry name" value="X-RAY REPAIR CROSS-COMPLEMENTING PROTEIN 5"/>
    <property type="match status" value="1"/>
</dbReference>
<dbReference type="GO" id="GO:0003690">
    <property type="term" value="F:double-stranded DNA binding"/>
    <property type="evidence" value="ECO:0007669"/>
    <property type="project" value="TreeGrafter"/>
</dbReference>
<dbReference type="Gene3D" id="3.40.50.410">
    <property type="entry name" value="von Willebrand factor, type A domain"/>
    <property type="match status" value="1"/>
</dbReference>
<sequence>MPAERAGYTVTMFLVDTSPSMGTLRTIDLPPGPDGECRTANLTNLEWALQFIKLKIQEMIFNGRKTDQCGVIVFGSEETNNIVNEKNGGYENVIEYIPIGQPNAGTLAKIDALQPSSVSGDPIDALIVGIETQANYLSSKKTWTRKVIMVTDGESPIEVEDWEATVAKMDGLDVSLTIVGVDFDDEELPYTEPNKTIIKVWATDTFQQTRTKVQSLHSVQMKNFTAP</sequence>
<dbReference type="Pfam" id="PF03731">
    <property type="entry name" value="Ku_N"/>
    <property type="match status" value="1"/>
</dbReference>
<dbReference type="OrthoDB" id="30826at2759"/>
<dbReference type="PANTHER" id="PTHR12604">
    <property type="entry name" value="KU AUTOANTIGEN DNA HELICASE"/>
    <property type="match status" value="1"/>
</dbReference>
<dbReference type="HOGENOM" id="CLU_101872_0_0_1"/>
<dbReference type="GeneID" id="6069926"/>
<gene>
    <name evidence="2" type="ORF">LACBIDRAFT_301842</name>
</gene>
<dbReference type="Proteomes" id="UP000001194">
    <property type="component" value="Unassembled WGS sequence"/>
</dbReference>
<accession>B0CPI7</accession>
<dbReference type="GO" id="GO:0042162">
    <property type="term" value="F:telomeric DNA binding"/>
    <property type="evidence" value="ECO:0007669"/>
    <property type="project" value="TreeGrafter"/>
</dbReference>
<dbReference type="GO" id="GO:0043564">
    <property type="term" value="C:Ku70:Ku80 complex"/>
    <property type="evidence" value="ECO:0007669"/>
    <property type="project" value="TreeGrafter"/>
</dbReference>
<proteinExistence type="predicted"/>
<organism evidence="3">
    <name type="scientific">Laccaria bicolor (strain S238N-H82 / ATCC MYA-4686)</name>
    <name type="common">Bicoloured deceiver</name>
    <name type="synonym">Laccaria laccata var. bicolor</name>
    <dbReference type="NCBI Taxonomy" id="486041"/>
    <lineage>
        <taxon>Eukaryota</taxon>
        <taxon>Fungi</taxon>
        <taxon>Dikarya</taxon>
        <taxon>Basidiomycota</taxon>
        <taxon>Agaricomycotina</taxon>
        <taxon>Agaricomycetes</taxon>
        <taxon>Agaricomycetidae</taxon>
        <taxon>Agaricales</taxon>
        <taxon>Agaricineae</taxon>
        <taxon>Hydnangiaceae</taxon>
        <taxon>Laccaria</taxon>
    </lineage>
</organism>
<keyword evidence="3" id="KW-1185">Reference proteome</keyword>
<feature type="domain" description="Ku70/Ku80 N-terminal alpha/beta" evidence="1">
    <location>
        <begin position="12"/>
        <end position="160"/>
    </location>
</feature>
<dbReference type="GO" id="GO:0006303">
    <property type="term" value="P:double-strand break repair via nonhomologous end joining"/>
    <property type="evidence" value="ECO:0007669"/>
    <property type="project" value="TreeGrafter"/>
</dbReference>
<dbReference type="GO" id="GO:0000723">
    <property type="term" value="P:telomere maintenance"/>
    <property type="evidence" value="ECO:0007669"/>
    <property type="project" value="TreeGrafter"/>
</dbReference>
<dbReference type="RefSeq" id="XP_001873672.1">
    <property type="nucleotide sequence ID" value="XM_001873637.1"/>
</dbReference>
<dbReference type="InParanoid" id="B0CPI7"/>